<dbReference type="Proteomes" id="UP001595476">
    <property type="component" value="Unassembled WGS sequence"/>
</dbReference>
<dbReference type="PANTHER" id="PTHR30619:SF7">
    <property type="entry name" value="BETA-LACTAMASE DOMAIN PROTEIN"/>
    <property type="match status" value="1"/>
</dbReference>
<dbReference type="SMART" id="SM00849">
    <property type="entry name" value="Lactamase_B"/>
    <property type="match status" value="1"/>
</dbReference>
<feature type="transmembrane region" description="Helical" evidence="6">
    <location>
        <begin position="291"/>
        <end position="309"/>
    </location>
</feature>
<evidence type="ECO:0000313" key="9">
    <source>
        <dbReference type="Proteomes" id="UP001595476"/>
    </source>
</evidence>
<evidence type="ECO:0000256" key="5">
    <source>
        <dbReference type="ARBA" id="ARBA00023136"/>
    </source>
</evidence>
<name>A0ABV7HJR1_9GAMM</name>
<dbReference type="Gene3D" id="3.60.15.10">
    <property type="entry name" value="Ribonuclease Z/Hydroxyacylglutathione hydrolase-like"/>
    <property type="match status" value="1"/>
</dbReference>
<feature type="transmembrane region" description="Helical" evidence="6">
    <location>
        <begin position="254"/>
        <end position="279"/>
    </location>
</feature>
<dbReference type="SUPFAM" id="SSF56281">
    <property type="entry name" value="Metallo-hydrolase/oxidoreductase"/>
    <property type="match status" value="1"/>
</dbReference>
<dbReference type="Pfam" id="PF13567">
    <property type="entry name" value="DUF4131"/>
    <property type="match status" value="1"/>
</dbReference>
<keyword evidence="2" id="KW-1003">Cell membrane</keyword>
<dbReference type="InterPro" id="IPR001279">
    <property type="entry name" value="Metallo-B-lactamas"/>
</dbReference>
<keyword evidence="4 6" id="KW-1133">Transmembrane helix</keyword>
<dbReference type="RefSeq" id="WP_386720586.1">
    <property type="nucleotide sequence ID" value="NZ_JBHRSZ010000004.1"/>
</dbReference>
<feature type="transmembrane region" description="Helical" evidence="6">
    <location>
        <begin position="475"/>
        <end position="499"/>
    </location>
</feature>
<dbReference type="InterPro" id="IPR025405">
    <property type="entry name" value="DUF4131"/>
</dbReference>
<dbReference type="CDD" id="cd07731">
    <property type="entry name" value="ComA-like_MBL-fold"/>
    <property type="match status" value="1"/>
</dbReference>
<comment type="subcellular location">
    <subcellularLocation>
        <location evidence="1">Cell membrane</location>
        <topology evidence="1">Multi-pass membrane protein</topology>
    </subcellularLocation>
</comment>
<evidence type="ECO:0000256" key="1">
    <source>
        <dbReference type="ARBA" id="ARBA00004651"/>
    </source>
</evidence>
<reference evidence="9" key="1">
    <citation type="journal article" date="2019" name="Int. J. Syst. Evol. Microbiol.">
        <title>The Global Catalogue of Microorganisms (GCM) 10K type strain sequencing project: providing services to taxonomists for standard genome sequencing and annotation.</title>
        <authorList>
            <consortium name="The Broad Institute Genomics Platform"/>
            <consortium name="The Broad Institute Genome Sequencing Center for Infectious Disease"/>
            <person name="Wu L."/>
            <person name="Ma J."/>
        </authorList>
    </citation>
    <scope>NUCLEOTIDE SEQUENCE [LARGE SCALE GENOMIC DNA]</scope>
    <source>
        <strain evidence="9">KCTC 52438</strain>
    </source>
</reference>
<feature type="transmembrane region" description="Helical" evidence="6">
    <location>
        <begin position="363"/>
        <end position="387"/>
    </location>
</feature>
<dbReference type="PANTHER" id="PTHR30619">
    <property type="entry name" value="DNA INTERNALIZATION/COMPETENCE PROTEIN COMEC/REC2"/>
    <property type="match status" value="1"/>
</dbReference>
<comment type="caution">
    <text evidence="8">The sequence shown here is derived from an EMBL/GenBank/DDBJ whole genome shotgun (WGS) entry which is preliminary data.</text>
</comment>
<evidence type="ECO:0000313" key="8">
    <source>
        <dbReference type="EMBL" id="MFC3151572.1"/>
    </source>
</evidence>
<evidence type="ECO:0000256" key="6">
    <source>
        <dbReference type="SAM" id="Phobius"/>
    </source>
</evidence>
<feature type="transmembrane region" description="Helical" evidence="6">
    <location>
        <begin position="408"/>
        <end position="430"/>
    </location>
</feature>
<evidence type="ECO:0000256" key="4">
    <source>
        <dbReference type="ARBA" id="ARBA00022989"/>
    </source>
</evidence>
<feature type="transmembrane region" description="Helical" evidence="6">
    <location>
        <begin position="339"/>
        <end position="357"/>
    </location>
</feature>
<dbReference type="InterPro" id="IPR036866">
    <property type="entry name" value="RibonucZ/Hydroxyglut_hydro"/>
</dbReference>
<evidence type="ECO:0000256" key="2">
    <source>
        <dbReference type="ARBA" id="ARBA00022475"/>
    </source>
</evidence>
<organism evidence="8 9">
    <name type="scientific">Litoribrevibacter euphylliae</name>
    <dbReference type="NCBI Taxonomy" id="1834034"/>
    <lineage>
        <taxon>Bacteria</taxon>
        <taxon>Pseudomonadati</taxon>
        <taxon>Pseudomonadota</taxon>
        <taxon>Gammaproteobacteria</taxon>
        <taxon>Oceanospirillales</taxon>
        <taxon>Oceanospirillaceae</taxon>
        <taxon>Litoribrevibacter</taxon>
    </lineage>
</organism>
<protein>
    <submittedName>
        <fullName evidence="8">DNA internalization-related competence protein ComEC/Rec2</fullName>
    </submittedName>
</protein>
<keyword evidence="9" id="KW-1185">Reference proteome</keyword>
<dbReference type="InterPro" id="IPR052159">
    <property type="entry name" value="Competence_DNA_uptake"/>
</dbReference>
<gene>
    <name evidence="8" type="ORF">ACFOEK_11085</name>
</gene>
<dbReference type="NCBIfam" id="TIGR00360">
    <property type="entry name" value="ComEC_N-term"/>
    <property type="match status" value="1"/>
</dbReference>
<keyword evidence="5 6" id="KW-0472">Membrane</keyword>
<dbReference type="NCBIfam" id="TIGR00361">
    <property type="entry name" value="ComEC_Rec2"/>
    <property type="match status" value="1"/>
</dbReference>
<feature type="transmembrane region" description="Helical" evidence="6">
    <location>
        <begin position="442"/>
        <end position="463"/>
    </location>
</feature>
<evidence type="ECO:0000259" key="7">
    <source>
        <dbReference type="SMART" id="SM00849"/>
    </source>
</evidence>
<feature type="transmembrane region" description="Helical" evidence="6">
    <location>
        <begin position="505"/>
        <end position="523"/>
    </location>
</feature>
<dbReference type="Pfam" id="PF03772">
    <property type="entry name" value="Competence"/>
    <property type="match status" value="1"/>
</dbReference>
<dbReference type="InterPro" id="IPR035681">
    <property type="entry name" value="ComA-like_MBL"/>
</dbReference>
<sequence>MLSHFLALSAIYHSYILAYYFDQPIRWVMLLVTLSVGYFTLGRDKVIVLFCLVSVIPFIYHSDSLQKQEPLPYDRFVLELKLEAVNDSIQKEWGTKTPFIVDDVLSCGALDKEVCAQLPEKKLDINDYGGQGYFAGDRVIGRVVLKPVLGFLNPGGFDYEYWMFTRAVWAKGYFKGETDVVFSAEKARWATRLSRFLDRLATSNYKENNQNADEDLFRYSEIPERGVGILRALMLGDRSVLDSEDRSALAQSGLIHLFVISGLHIGLLFGSVFLCLKMLLVTVTARINIPILKLSNMAACASLITVAWYVDQIGYPIPALRALLFLAIWVFARLIQWEISIYQVLSLAMFLILSLFPEELFSFGFWMSFLAVFALSLSFVGVPHFSVNNRTVKPVKKRYLGVVDFEKWKHWGGLAIRAQVFVFLMLFPLVTALGTQANPLALLWNLVCIPVFGVVVVPVLMMASSLFEVLPDLSALMFNGLAVALIWFLDQLILVNSLIPPLISIRSSSAITGLLLAAVLLLLMPVARIFRFFAIVITILLVSVTPAQKTDLDVWFLDVGQALSIVFIKDHKAFIYDTGFAYGGFNAADSVIIPFLRNQNVEGVELVVVSHKDLDHSGGMLPLVKSQYSPKQILQNFSEHPMLYGASQRCGRSVKFEWQGLSLQGLWPPAETDADSGLTSNDSSCVLLLDYQGEQILLTGDITRGVESQLMNDYPKLFNNVVLMSAPHHGSKSSSSSSFIQYVDPEMVVVSSGPLNRFGHPHQDVVNRYKSDDIRVFETARLGAIHFAAEDGGALLFKEAFLSGDKPYWRTTRQAQ</sequence>
<dbReference type="InterPro" id="IPR004797">
    <property type="entry name" value="Competence_ComEC/Rec2"/>
</dbReference>
<keyword evidence="3 6" id="KW-0812">Transmembrane</keyword>
<dbReference type="InterPro" id="IPR004477">
    <property type="entry name" value="ComEC_N"/>
</dbReference>
<dbReference type="Pfam" id="PF00753">
    <property type="entry name" value="Lactamase_B"/>
    <property type="match status" value="1"/>
</dbReference>
<feature type="domain" description="Metallo-beta-lactamase" evidence="7">
    <location>
        <begin position="562"/>
        <end position="754"/>
    </location>
</feature>
<proteinExistence type="predicted"/>
<evidence type="ECO:0000256" key="3">
    <source>
        <dbReference type="ARBA" id="ARBA00022692"/>
    </source>
</evidence>
<accession>A0ABV7HJR1</accession>
<dbReference type="EMBL" id="JBHRSZ010000004">
    <property type="protein sequence ID" value="MFC3151572.1"/>
    <property type="molecule type" value="Genomic_DNA"/>
</dbReference>